<keyword evidence="3" id="KW-1185">Reference proteome</keyword>
<proteinExistence type="predicted"/>
<evidence type="ECO:0000313" key="2">
    <source>
        <dbReference type="EMBL" id="KNC71090.1"/>
    </source>
</evidence>
<dbReference type="PROSITE" id="PS50020">
    <property type="entry name" value="WW_DOMAIN_2"/>
    <property type="match status" value="1"/>
</dbReference>
<dbReference type="AlphaFoldDB" id="A0A0L0F306"/>
<dbReference type="Gene3D" id="2.20.70.10">
    <property type="match status" value="1"/>
</dbReference>
<dbReference type="InterPro" id="IPR001202">
    <property type="entry name" value="WW_dom"/>
</dbReference>
<gene>
    <name evidence="2" type="ORF">SARC_16371</name>
</gene>
<protein>
    <recommendedName>
        <fullName evidence="1">WW domain-containing protein</fullName>
    </recommendedName>
</protein>
<dbReference type="SUPFAM" id="SSF51045">
    <property type="entry name" value="WW domain"/>
    <property type="match status" value="1"/>
</dbReference>
<feature type="domain" description="WW" evidence="1">
    <location>
        <begin position="6"/>
        <end position="34"/>
    </location>
</feature>
<dbReference type="Proteomes" id="UP000054560">
    <property type="component" value="Unassembled WGS sequence"/>
</dbReference>
<organism evidence="2 3">
    <name type="scientific">Sphaeroforma arctica JP610</name>
    <dbReference type="NCBI Taxonomy" id="667725"/>
    <lineage>
        <taxon>Eukaryota</taxon>
        <taxon>Ichthyosporea</taxon>
        <taxon>Ichthyophonida</taxon>
        <taxon>Sphaeroforma</taxon>
    </lineage>
</organism>
<name>A0A0L0F306_9EUKA</name>
<dbReference type="RefSeq" id="XP_014144992.1">
    <property type="nucleotide sequence ID" value="XM_014289517.1"/>
</dbReference>
<evidence type="ECO:0000259" key="1">
    <source>
        <dbReference type="PROSITE" id="PS50020"/>
    </source>
</evidence>
<reference evidence="2 3" key="1">
    <citation type="submission" date="2011-02" db="EMBL/GenBank/DDBJ databases">
        <title>The Genome Sequence of Sphaeroforma arctica JP610.</title>
        <authorList>
            <consortium name="The Broad Institute Genome Sequencing Platform"/>
            <person name="Russ C."/>
            <person name="Cuomo C."/>
            <person name="Young S.K."/>
            <person name="Zeng Q."/>
            <person name="Gargeya S."/>
            <person name="Alvarado L."/>
            <person name="Berlin A."/>
            <person name="Chapman S.B."/>
            <person name="Chen Z."/>
            <person name="Freedman E."/>
            <person name="Gellesch M."/>
            <person name="Goldberg J."/>
            <person name="Griggs A."/>
            <person name="Gujja S."/>
            <person name="Heilman E."/>
            <person name="Heiman D."/>
            <person name="Howarth C."/>
            <person name="Mehta T."/>
            <person name="Neiman D."/>
            <person name="Pearson M."/>
            <person name="Roberts A."/>
            <person name="Saif S."/>
            <person name="Shea T."/>
            <person name="Shenoy N."/>
            <person name="Sisk P."/>
            <person name="Stolte C."/>
            <person name="Sykes S."/>
            <person name="White J."/>
            <person name="Yandava C."/>
            <person name="Burger G."/>
            <person name="Gray M.W."/>
            <person name="Holland P.W.H."/>
            <person name="King N."/>
            <person name="Lang F.B.F."/>
            <person name="Roger A.J."/>
            <person name="Ruiz-Trillo I."/>
            <person name="Haas B."/>
            <person name="Nusbaum C."/>
            <person name="Birren B."/>
        </authorList>
    </citation>
    <scope>NUCLEOTIDE SEQUENCE [LARGE SCALE GENOMIC DNA]</scope>
    <source>
        <strain evidence="2 3">JP610</strain>
    </source>
</reference>
<dbReference type="Pfam" id="PF00397">
    <property type="entry name" value="WW"/>
    <property type="match status" value="1"/>
</dbReference>
<dbReference type="OrthoDB" id="548295at2759"/>
<dbReference type="InterPro" id="IPR036020">
    <property type="entry name" value="WW_dom_sf"/>
</dbReference>
<dbReference type="GeneID" id="25916875"/>
<sequence length="50" mass="5927">MSGIQWKECFSRTRNRKYWFNSATGESTWTAPETETTVRLLSCMSSIYRQ</sequence>
<evidence type="ECO:0000313" key="3">
    <source>
        <dbReference type="Proteomes" id="UP000054560"/>
    </source>
</evidence>
<dbReference type="EMBL" id="KQ249525">
    <property type="protein sequence ID" value="KNC71090.1"/>
    <property type="molecule type" value="Genomic_DNA"/>
</dbReference>
<accession>A0A0L0F306</accession>